<name>A0A9Q1LDY8_9SOLA</name>
<evidence type="ECO:0000313" key="1">
    <source>
        <dbReference type="EMBL" id="KAJ8534596.1"/>
    </source>
</evidence>
<dbReference type="AlphaFoldDB" id="A0A9Q1LDY8"/>
<sequence>MCLKEGGPRCASVQGKTTCALPPPGPVQGSGFPGSGFSGSRVAGRGLWAVGLLILSFWVRELCQKYSLIPEVFRCTVWSLKFPERQNLDSQSRNAKHSIQPFILAELLLL</sequence>
<accession>A0A9Q1LDY8</accession>
<protein>
    <submittedName>
        <fullName evidence="1">Uncharacterized protein</fullName>
    </submittedName>
</protein>
<proteinExistence type="predicted"/>
<organism evidence="1 2">
    <name type="scientific">Anisodus acutangulus</name>
    <dbReference type="NCBI Taxonomy" id="402998"/>
    <lineage>
        <taxon>Eukaryota</taxon>
        <taxon>Viridiplantae</taxon>
        <taxon>Streptophyta</taxon>
        <taxon>Embryophyta</taxon>
        <taxon>Tracheophyta</taxon>
        <taxon>Spermatophyta</taxon>
        <taxon>Magnoliopsida</taxon>
        <taxon>eudicotyledons</taxon>
        <taxon>Gunneridae</taxon>
        <taxon>Pentapetalae</taxon>
        <taxon>asterids</taxon>
        <taxon>lamiids</taxon>
        <taxon>Solanales</taxon>
        <taxon>Solanaceae</taxon>
        <taxon>Solanoideae</taxon>
        <taxon>Hyoscyameae</taxon>
        <taxon>Anisodus</taxon>
    </lineage>
</organism>
<keyword evidence="2" id="KW-1185">Reference proteome</keyword>
<evidence type="ECO:0000313" key="2">
    <source>
        <dbReference type="Proteomes" id="UP001152561"/>
    </source>
</evidence>
<reference evidence="2" key="1">
    <citation type="journal article" date="2023" name="Proc. Natl. Acad. Sci. U.S.A.">
        <title>Genomic and structural basis for evolution of tropane alkaloid biosynthesis.</title>
        <authorList>
            <person name="Wanga Y.-J."/>
            <person name="Taina T."/>
            <person name="Yua J.-Y."/>
            <person name="Lia J."/>
            <person name="Xua B."/>
            <person name="Chenc J."/>
            <person name="D'Auriad J.C."/>
            <person name="Huanga J.-P."/>
            <person name="Huanga S.-X."/>
        </authorList>
    </citation>
    <scope>NUCLEOTIDE SEQUENCE [LARGE SCALE GENOMIC DNA]</scope>
    <source>
        <strain evidence="2">cv. KIB-2019</strain>
    </source>
</reference>
<comment type="caution">
    <text evidence="1">The sequence shown here is derived from an EMBL/GenBank/DDBJ whole genome shotgun (WGS) entry which is preliminary data.</text>
</comment>
<gene>
    <name evidence="1" type="ORF">K7X08_016324</name>
</gene>
<dbReference type="Proteomes" id="UP001152561">
    <property type="component" value="Unassembled WGS sequence"/>
</dbReference>
<dbReference type="EMBL" id="JAJAGQ010000019">
    <property type="protein sequence ID" value="KAJ8534596.1"/>
    <property type="molecule type" value="Genomic_DNA"/>
</dbReference>